<evidence type="ECO:0000256" key="2">
    <source>
        <dbReference type="ARBA" id="ARBA00023015"/>
    </source>
</evidence>
<keyword evidence="7" id="KW-1185">Reference proteome</keyword>
<dbReference type="CDD" id="cd08474">
    <property type="entry name" value="PBP2_CrgA_like_5"/>
    <property type="match status" value="1"/>
</dbReference>
<keyword evidence="3" id="KW-0238">DNA-binding</keyword>
<dbReference type="Gene3D" id="1.10.10.10">
    <property type="entry name" value="Winged helix-like DNA-binding domain superfamily/Winged helix DNA-binding domain"/>
    <property type="match status" value="1"/>
</dbReference>
<evidence type="ECO:0000259" key="5">
    <source>
        <dbReference type="PROSITE" id="PS50931"/>
    </source>
</evidence>
<accession>A0ABV0BDQ1</accession>
<comment type="similarity">
    <text evidence="1">Belongs to the LysR transcriptional regulatory family.</text>
</comment>
<protein>
    <submittedName>
        <fullName evidence="6">LysR substrate-binding domain-containing protein</fullName>
    </submittedName>
</protein>
<dbReference type="SUPFAM" id="SSF46785">
    <property type="entry name" value="Winged helix' DNA-binding domain"/>
    <property type="match status" value="1"/>
</dbReference>
<dbReference type="PANTHER" id="PTHR30537:SF1">
    <property type="entry name" value="HTH-TYPE TRANSCRIPTIONAL REGULATOR PGRR"/>
    <property type="match status" value="1"/>
</dbReference>
<sequence>MKRGDLDDLAAFAAVARARSFTRAAAALGLSPSALSHAMRGLEARLGVRLLARTTRSVAPTPAGERLLASLGPALDEVGRGLAALADWRGAPSGTLRLTTFSSGARMVLAPRLPQFLLDHPDVSIEVIVDDRFTDLVAEGFDAGIRLGESVDRDMIAIRVGPDMRTLVVGTPGYFDRRARPVTPDQLDAHVCVNYRLIGGGGLLPWEFGQGGREIRYRPTGQLIVNDEVLAGAAVRAGAGLGYMIESDVAAEIADGRLIQVLDDWCPPFDGYYLYYPSRQVTPALRALIDALRWSGPNPTQSPIGLADELA</sequence>
<dbReference type="Gene3D" id="3.40.190.290">
    <property type="match status" value="1"/>
</dbReference>
<dbReference type="InterPro" id="IPR058163">
    <property type="entry name" value="LysR-type_TF_proteobact-type"/>
</dbReference>
<dbReference type="RefSeq" id="WP_346247207.1">
    <property type="nucleotide sequence ID" value="NZ_JBDIZK010000007.1"/>
</dbReference>
<name>A0ABV0BDQ1_9SPHN</name>
<feature type="domain" description="HTH lysR-type" evidence="5">
    <location>
        <begin position="1"/>
        <end position="61"/>
    </location>
</feature>
<dbReference type="Pfam" id="PF03466">
    <property type="entry name" value="LysR_substrate"/>
    <property type="match status" value="1"/>
</dbReference>
<evidence type="ECO:0000256" key="4">
    <source>
        <dbReference type="ARBA" id="ARBA00023163"/>
    </source>
</evidence>
<dbReference type="InterPro" id="IPR000847">
    <property type="entry name" value="LysR_HTH_N"/>
</dbReference>
<comment type="caution">
    <text evidence="6">The sequence shown here is derived from an EMBL/GenBank/DDBJ whole genome shotgun (WGS) entry which is preliminary data.</text>
</comment>
<keyword evidence="4" id="KW-0804">Transcription</keyword>
<dbReference type="InterPro" id="IPR036390">
    <property type="entry name" value="WH_DNA-bd_sf"/>
</dbReference>
<dbReference type="InterPro" id="IPR036388">
    <property type="entry name" value="WH-like_DNA-bd_sf"/>
</dbReference>
<evidence type="ECO:0000313" key="6">
    <source>
        <dbReference type="EMBL" id="MEN3748195.1"/>
    </source>
</evidence>
<dbReference type="PROSITE" id="PS50931">
    <property type="entry name" value="HTH_LYSR"/>
    <property type="match status" value="1"/>
</dbReference>
<gene>
    <name evidence="6" type="ORF">TPR58_13550</name>
</gene>
<evidence type="ECO:0000256" key="3">
    <source>
        <dbReference type="ARBA" id="ARBA00023125"/>
    </source>
</evidence>
<organism evidence="6 7">
    <name type="scientific">Sphingomonas rustica</name>
    <dbReference type="NCBI Taxonomy" id="3103142"/>
    <lineage>
        <taxon>Bacteria</taxon>
        <taxon>Pseudomonadati</taxon>
        <taxon>Pseudomonadota</taxon>
        <taxon>Alphaproteobacteria</taxon>
        <taxon>Sphingomonadales</taxon>
        <taxon>Sphingomonadaceae</taxon>
        <taxon>Sphingomonas</taxon>
    </lineage>
</organism>
<dbReference type="Pfam" id="PF00126">
    <property type="entry name" value="HTH_1"/>
    <property type="match status" value="1"/>
</dbReference>
<dbReference type="InterPro" id="IPR005119">
    <property type="entry name" value="LysR_subst-bd"/>
</dbReference>
<dbReference type="PANTHER" id="PTHR30537">
    <property type="entry name" value="HTH-TYPE TRANSCRIPTIONAL REGULATOR"/>
    <property type="match status" value="1"/>
</dbReference>
<dbReference type="Proteomes" id="UP001427805">
    <property type="component" value="Unassembled WGS sequence"/>
</dbReference>
<dbReference type="EMBL" id="JBDIZK010000007">
    <property type="protein sequence ID" value="MEN3748195.1"/>
    <property type="molecule type" value="Genomic_DNA"/>
</dbReference>
<dbReference type="SUPFAM" id="SSF53850">
    <property type="entry name" value="Periplasmic binding protein-like II"/>
    <property type="match status" value="1"/>
</dbReference>
<keyword evidence="2" id="KW-0805">Transcription regulation</keyword>
<reference evidence="6 7" key="1">
    <citation type="submission" date="2024-05" db="EMBL/GenBank/DDBJ databases">
        <title>Sphingomonas sp. HF-S3 16S ribosomal RNA gene Genome sequencing and assembly.</title>
        <authorList>
            <person name="Lee H."/>
        </authorList>
    </citation>
    <scope>NUCLEOTIDE SEQUENCE [LARGE SCALE GENOMIC DNA]</scope>
    <source>
        <strain evidence="6 7">HF-S3</strain>
    </source>
</reference>
<evidence type="ECO:0000313" key="7">
    <source>
        <dbReference type="Proteomes" id="UP001427805"/>
    </source>
</evidence>
<proteinExistence type="inferred from homology"/>
<evidence type="ECO:0000256" key="1">
    <source>
        <dbReference type="ARBA" id="ARBA00009437"/>
    </source>
</evidence>
<dbReference type="PRINTS" id="PR00039">
    <property type="entry name" value="HTHLYSR"/>
</dbReference>